<reference evidence="2" key="1">
    <citation type="submission" date="2013-09" db="EMBL/GenBank/DDBJ databases">
        <title>The Genome Sequence of Anopheles culicifacies species A.</title>
        <authorList>
            <consortium name="The Broad Institute Genomics Platform"/>
            <person name="Neafsey D.E."/>
            <person name="Besansky N."/>
            <person name="Howell P."/>
            <person name="Walton C."/>
            <person name="Young S.K."/>
            <person name="Zeng Q."/>
            <person name="Gargeya S."/>
            <person name="Fitzgerald M."/>
            <person name="Haas B."/>
            <person name="Abouelleil A."/>
            <person name="Allen A.W."/>
            <person name="Alvarado L."/>
            <person name="Arachchi H.M."/>
            <person name="Berlin A.M."/>
            <person name="Chapman S.B."/>
            <person name="Gainer-Dewar J."/>
            <person name="Goldberg J."/>
            <person name="Griggs A."/>
            <person name="Gujja S."/>
            <person name="Hansen M."/>
            <person name="Howarth C."/>
            <person name="Imamovic A."/>
            <person name="Ireland A."/>
            <person name="Larimer J."/>
            <person name="McCowan C."/>
            <person name="Murphy C."/>
            <person name="Pearson M."/>
            <person name="Poon T.W."/>
            <person name="Priest M."/>
            <person name="Roberts A."/>
            <person name="Saif S."/>
            <person name="Shea T."/>
            <person name="Sisk P."/>
            <person name="Sykes S."/>
            <person name="Wortman J."/>
            <person name="Nusbaum C."/>
            <person name="Birren B."/>
        </authorList>
    </citation>
    <scope>NUCLEOTIDE SEQUENCE [LARGE SCALE GENOMIC DNA]</scope>
    <source>
        <strain evidence="2">A-37</strain>
    </source>
</reference>
<proteinExistence type="predicted"/>
<evidence type="ECO:0000313" key="1">
    <source>
        <dbReference type="EnsemblMetazoa" id="ACUA004868-PA"/>
    </source>
</evidence>
<accession>A0A182LY99</accession>
<reference evidence="1" key="2">
    <citation type="submission" date="2020-05" db="UniProtKB">
        <authorList>
            <consortium name="EnsemblMetazoa"/>
        </authorList>
    </citation>
    <scope>IDENTIFICATION</scope>
    <source>
        <strain evidence="1">A-37</strain>
    </source>
</reference>
<dbReference type="EMBL" id="AXCM01000267">
    <property type="status" value="NOT_ANNOTATED_CDS"/>
    <property type="molecule type" value="Genomic_DNA"/>
</dbReference>
<protein>
    <submittedName>
        <fullName evidence="1">Uncharacterized protein</fullName>
    </submittedName>
</protein>
<sequence length="147" mass="16375">METPTTSDRSENIGPQLQSRFPRGLALPGKIYDTIALHRVCTTADCDHSLIGDARRNEQAFAIWYHWRLGCFSARKPCCTHPGALLLPPPVRAAAAARDKKDKCNNIQLVRCHPPHIPASLPTPPTMQFRARANEDPKIARVRSNCN</sequence>
<keyword evidence="2" id="KW-1185">Reference proteome</keyword>
<organism evidence="1 2">
    <name type="scientific">Anopheles culicifacies</name>
    <dbReference type="NCBI Taxonomy" id="139723"/>
    <lineage>
        <taxon>Eukaryota</taxon>
        <taxon>Metazoa</taxon>
        <taxon>Ecdysozoa</taxon>
        <taxon>Arthropoda</taxon>
        <taxon>Hexapoda</taxon>
        <taxon>Insecta</taxon>
        <taxon>Pterygota</taxon>
        <taxon>Neoptera</taxon>
        <taxon>Endopterygota</taxon>
        <taxon>Diptera</taxon>
        <taxon>Nematocera</taxon>
        <taxon>Culicoidea</taxon>
        <taxon>Culicidae</taxon>
        <taxon>Anophelinae</taxon>
        <taxon>Anopheles</taxon>
        <taxon>culicifacies species complex</taxon>
    </lineage>
</organism>
<evidence type="ECO:0000313" key="2">
    <source>
        <dbReference type="Proteomes" id="UP000075883"/>
    </source>
</evidence>
<name>A0A182LY99_9DIPT</name>
<dbReference type="Proteomes" id="UP000075883">
    <property type="component" value="Unassembled WGS sequence"/>
</dbReference>
<dbReference type="EnsemblMetazoa" id="ACUA004868-RA">
    <property type="protein sequence ID" value="ACUA004868-PA"/>
    <property type="gene ID" value="ACUA004868"/>
</dbReference>
<dbReference type="VEuPathDB" id="VectorBase:ACUA004868"/>
<dbReference type="AlphaFoldDB" id="A0A182LY99"/>